<accession>A0AC61R0A9</accession>
<sequence>MNLKRLRKTMGCLALAGAMIMTLPQVAFAAEERTDATEKAQEVNSESGTEHLTESDTEELTEPQTESASESETRMQTEPQTQVQSNSDISVTEPETTPVTETDSSTEPGTENELDDAAREKQDRDRKNEIKTISPSEDVEEPEDHSDANADLTTNVIAGNAIYLEELSTVYHLTFEEGFSEVMEEIEEDFCQWLDKPEEFRGENWQDVLAVYILRMRDQTGKQEVVLNAGAKEELEKIFFFMNVRSGSIITKKLSKEVDLEAEICSLDINDYAELKNLGDEEKAVLTKYTDEECKKLCTVATAAKGFVRGEVSEVSGDVSDARAAIAVAACSLVGKVGYFWGGKSYAIGWDPRWGDDATVTAGGSRSTGTTRGYGLDCSGFVCWAYYNGLGGTDGGIGNHTTTQWNATEMIDSSEAKPGDLVFYAPPTAGDQNHVGMVIGKNDDGSLIVVHCSSSQNGVVVGEAWSSGFKYVRRAAFLG</sequence>
<dbReference type="Proteomes" id="UP000307720">
    <property type="component" value="Unassembled WGS sequence"/>
</dbReference>
<evidence type="ECO:0000313" key="2">
    <source>
        <dbReference type="Proteomes" id="UP000307720"/>
    </source>
</evidence>
<proteinExistence type="predicted"/>
<dbReference type="EMBL" id="SRZB01000017">
    <property type="protein sequence ID" value="TGX98451.1"/>
    <property type="molecule type" value="Genomic_DNA"/>
</dbReference>
<name>A0AC61R0A9_9FIRM</name>
<reference evidence="1" key="1">
    <citation type="submission" date="2019-04" db="EMBL/GenBank/DDBJ databases">
        <title>Microbes associate with the intestines of laboratory mice.</title>
        <authorList>
            <person name="Navarre W."/>
            <person name="Wong E."/>
            <person name="Huang K."/>
            <person name="Tropini C."/>
            <person name="Ng K."/>
            <person name="Yu B."/>
        </authorList>
    </citation>
    <scope>NUCLEOTIDE SEQUENCE</scope>
    <source>
        <strain evidence="1">NM72_1-8</strain>
    </source>
</reference>
<protein>
    <submittedName>
        <fullName evidence="1">CHAP domain-containing protein</fullName>
    </submittedName>
</protein>
<organism evidence="1 2">
    <name type="scientific">Hominisplanchenecus murintestinalis</name>
    <dbReference type="NCBI Taxonomy" id="2941517"/>
    <lineage>
        <taxon>Bacteria</taxon>
        <taxon>Bacillati</taxon>
        <taxon>Bacillota</taxon>
        <taxon>Clostridia</taxon>
        <taxon>Lachnospirales</taxon>
        <taxon>Lachnospiraceae</taxon>
        <taxon>Hominisplanchenecus</taxon>
    </lineage>
</organism>
<comment type="caution">
    <text evidence="1">The sequence shown here is derived from an EMBL/GenBank/DDBJ whole genome shotgun (WGS) entry which is preliminary data.</text>
</comment>
<gene>
    <name evidence="1" type="ORF">E5357_08790</name>
</gene>
<evidence type="ECO:0000313" key="1">
    <source>
        <dbReference type="EMBL" id="TGX98451.1"/>
    </source>
</evidence>
<keyword evidence="2" id="KW-1185">Reference proteome</keyword>